<feature type="compositionally biased region" description="Basic and acidic residues" evidence="1">
    <location>
        <begin position="53"/>
        <end position="65"/>
    </location>
</feature>
<reference evidence="3" key="1">
    <citation type="submission" date="2019-09" db="EMBL/GenBank/DDBJ databases">
        <authorList>
            <person name="Zhang L."/>
        </authorList>
    </citation>
    <scope>NUCLEOTIDE SEQUENCE</scope>
</reference>
<name>A0A5K0Z9Y1_9MAGN</name>
<evidence type="ECO:0000313" key="3">
    <source>
        <dbReference type="EMBL" id="VVV86376.1"/>
    </source>
</evidence>
<dbReference type="AlphaFoldDB" id="A0A5K0Z9Y1"/>
<protein>
    <recommendedName>
        <fullName evidence="4">WAT1-related protein</fullName>
    </recommendedName>
</protein>
<sequence length="65" mass="7032">MGTIFIILGLYTVLWGKGKENEGLGRLPMQKPVAGEGAKAGLDGLHPEPPGGRLEENRNEKKRCC</sequence>
<accession>A0A5K0Z9Y1</accession>
<evidence type="ECO:0008006" key="4">
    <source>
        <dbReference type="Google" id="ProtNLM"/>
    </source>
</evidence>
<gene>
    <name evidence="3" type="ORF">NYM_LOCUS10319</name>
</gene>
<feature type="region of interest" description="Disordered" evidence="1">
    <location>
        <begin position="22"/>
        <end position="65"/>
    </location>
</feature>
<evidence type="ECO:0000256" key="2">
    <source>
        <dbReference type="SAM" id="SignalP"/>
    </source>
</evidence>
<feature type="signal peptide" evidence="2">
    <location>
        <begin position="1"/>
        <end position="16"/>
    </location>
</feature>
<dbReference type="EMBL" id="LR721778">
    <property type="protein sequence ID" value="VVV86376.1"/>
    <property type="molecule type" value="Genomic_DNA"/>
</dbReference>
<proteinExistence type="predicted"/>
<evidence type="ECO:0000256" key="1">
    <source>
        <dbReference type="SAM" id="MobiDB-lite"/>
    </source>
</evidence>
<keyword evidence="2" id="KW-0732">Signal</keyword>
<organism evidence="3">
    <name type="scientific">Nymphaea colorata</name>
    <name type="common">pocket water lily</name>
    <dbReference type="NCBI Taxonomy" id="210225"/>
    <lineage>
        <taxon>Eukaryota</taxon>
        <taxon>Viridiplantae</taxon>
        <taxon>Streptophyta</taxon>
        <taxon>Embryophyta</taxon>
        <taxon>Tracheophyta</taxon>
        <taxon>Spermatophyta</taxon>
        <taxon>Magnoliopsida</taxon>
        <taxon>Nymphaeales</taxon>
        <taxon>Nymphaeaceae</taxon>
        <taxon>Nymphaea</taxon>
    </lineage>
</organism>
<feature type="chain" id="PRO_5023916521" description="WAT1-related protein" evidence="2">
    <location>
        <begin position="17"/>
        <end position="65"/>
    </location>
</feature>